<dbReference type="Pfam" id="PF00501">
    <property type="entry name" value="AMP-binding"/>
    <property type="match status" value="1"/>
</dbReference>
<dbReference type="Gene3D" id="3.30.559.10">
    <property type="entry name" value="Chloramphenicol acetyltransferase-like domain"/>
    <property type="match status" value="2"/>
</dbReference>
<dbReference type="SMART" id="SM00823">
    <property type="entry name" value="PKS_PP"/>
    <property type="match status" value="2"/>
</dbReference>
<dbReference type="Proteomes" id="UP000308632">
    <property type="component" value="Unassembled WGS sequence"/>
</dbReference>
<evidence type="ECO:0000256" key="1">
    <source>
        <dbReference type="ARBA" id="ARBA00001957"/>
    </source>
</evidence>
<dbReference type="InterPro" id="IPR045851">
    <property type="entry name" value="AMP-bd_C_sf"/>
</dbReference>
<evidence type="ECO:0000313" key="6">
    <source>
        <dbReference type="EMBL" id="TKT06089.1"/>
    </source>
</evidence>
<dbReference type="InterPro" id="IPR006162">
    <property type="entry name" value="Ppantetheine_attach_site"/>
</dbReference>
<dbReference type="Gene3D" id="1.10.1200.10">
    <property type="entry name" value="ACP-like"/>
    <property type="match status" value="1"/>
</dbReference>
<evidence type="ECO:0000256" key="4">
    <source>
        <dbReference type="SAM" id="MobiDB-lite"/>
    </source>
</evidence>
<dbReference type="InterPro" id="IPR020806">
    <property type="entry name" value="PKS_PP-bd"/>
</dbReference>
<organism evidence="6 7">
    <name type="scientific">Streptomyces galbus</name>
    <dbReference type="NCBI Taxonomy" id="33898"/>
    <lineage>
        <taxon>Bacteria</taxon>
        <taxon>Bacillati</taxon>
        <taxon>Actinomycetota</taxon>
        <taxon>Actinomycetes</taxon>
        <taxon>Kitasatosporales</taxon>
        <taxon>Streptomycetaceae</taxon>
        <taxon>Streptomyces</taxon>
    </lineage>
</organism>
<dbReference type="SUPFAM" id="SSF47336">
    <property type="entry name" value="ACP-like"/>
    <property type="match status" value="2"/>
</dbReference>
<dbReference type="PANTHER" id="PTHR45527:SF1">
    <property type="entry name" value="FATTY ACID SYNTHASE"/>
    <property type="match status" value="1"/>
</dbReference>
<dbReference type="PANTHER" id="PTHR45527">
    <property type="entry name" value="NONRIBOSOMAL PEPTIDE SYNTHETASE"/>
    <property type="match status" value="1"/>
</dbReference>
<dbReference type="GO" id="GO:0003824">
    <property type="term" value="F:catalytic activity"/>
    <property type="evidence" value="ECO:0007669"/>
    <property type="project" value="InterPro"/>
</dbReference>
<feature type="compositionally biased region" description="Basic residues" evidence="4">
    <location>
        <begin position="1507"/>
        <end position="1517"/>
    </location>
</feature>
<reference evidence="6 7" key="1">
    <citation type="submission" date="2019-04" db="EMBL/GenBank/DDBJ databases">
        <title>Streptomyces lasaliensis sp.nov., an Actinomycete isolated from soil which produces the polyether antibiotic lasalocid.</title>
        <authorList>
            <person name="Erwin G."/>
            <person name="Haber C."/>
        </authorList>
    </citation>
    <scope>NUCLEOTIDE SEQUENCE [LARGE SCALE GENOMIC DNA]</scope>
    <source>
        <strain evidence="6 7">DSM 40089</strain>
    </source>
</reference>
<comment type="cofactor">
    <cofactor evidence="1">
        <name>pantetheine 4'-phosphate</name>
        <dbReference type="ChEBI" id="CHEBI:47942"/>
    </cofactor>
</comment>
<gene>
    <name evidence="6" type="ORF">E4U92_29070</name>
</gene>
<dbReference type="GO" id="GO:0031177">
    <property type="term" value="F:phosphopantetheine binding"/>
    <property type="evidence" value="ECO:0007669"/>
    <property type="project" value="InterPro"/>
</dbReference>
<accession>A0A4U5WUJ5</accession>
<feature type="region of interest" description="Disordered" evidence="4">
    <location>
        <begin position="456"/>
        <end position="480"/>
    </location>
</feature>
<dbReference type="InterPro" id="IPR000873">
    <property type="entry name" value="AMP-dep_synth/lig_dom"/>
</dbReference>
<dbReference type="Gene3D" id="3.30.300.30">
    <property type="match status" value="1"/>
</dbReference>
<dbReference type="InterPro" id="IPR036736">
    <property type="entry name" value="ACP-like_sf"/>
</dbReference>
<dbReference type="Gene3D" id="2.30.38.10">
    <property type="entry name" value="Luciferase, Domain 3"/>
    <property type="match status" value="1"/>
</dbReference>
<dbReference type="GO" id="GO:0017000">
    <property type="term" value="P:antibiotic biosynthetic process"/>
    <property type="evidence" value="ECO:0007669"/>
    <property type="project" value="UniProtKB-ARBA"/>
</dbReference>
<keyword evidence="2" id="KW-0596">Phosphopantetheine</keyword>
<dbReference type="PROSITE" id="PS50075">
    <property type="entry name" value="CARRIER"/>
    <property type="match status" value="2"/>
</dbReference>
<dbReference type="PROSITE" id="PS00012">
    <property type="entry name" value="PHOSPHOPANTETHEINE"/>
    <property type="match status" value="1"/>
</dbReference>
<dbReference type="GO" id="GO:0043041">
    <property type="term" value="P:amino acid activation for nonribosomal peptide biosynthetic process"/>
    <property type="evidence" value="ECO:0007669"/>
    <property type="project" value="TreeGrafter"/>
</dbReference>
<dbReference type="InterPro" id="IPR029058">
    <property type="entry name" value="AB_hydrolase_fold"/>
</dbReference>
<dbReference type="CDD" id="cd19540">
    <property type="entry name" value="LCL_NRPS-like"/>
    <property type="match status" value="2"/>
</dbReference>
<keyword evidence="3" id="KW-0597">Phosphoprotein</keyword>
<evidence type="ECO:0000313" key="7">
    <source>
        <dbReference type="Proteomes" id="UP000308632"/>
    </source>
</evidence>
<dbReference type="GO" id="GO:0005829">
    <property type="term" value="C:cytosol"/>
    <property type="evidence" value="ECO:0007669"/>
    <property type="project" value="TreeGrafter"/>
</dbReference>
<evidence type="ECO:0000256" key="3">
    <source>
        <dbReference type="ARBA" id="ARBA00022553"/>
    </source>
</evidence>
<dbReference type="Pfam" id="PF00550">
    <property type="entry name" value="PP-binding"/>
    <property type="match status" value="2"/>
</dbReference>
<dbReference type="InterPro" id="IPR009081">
    <property type="entry name" value="PP-bd_ACP"/>
</dbReference>
<dbReference type="InterPro" id="IPR001242">
    <property type="entry name" value="Condensation_dom"/>
</dbReference>
<dbReference type="Pfam" id="PF13193">
    <property type="entry name" value="AMP-binding_C"/>
    <property type="match status" value="1"/>
</dbReference>
<protein>
    <recommendedName>
        <fullName evidence="5">Carrier domain-containing protein</fullName>
    </recommendedName>
</protein>
<dbReference type="InterPro" id="IPR025110">
    <property type="entry name" value="AMP-bd_C"/>
</dbReference>
<feature type="region of interest" description="Disordered" evidence="4">
    <location>
        <begin position="1495"/>
        <end position="1517"/>
    </location>
</feature>
<feature type="region of interest" description="Disordered" evidence="4">
    <location>
        <begin position="1012"/>
        <end position="1033"/>
    </location>
</feature>
<feature type="domain" description="Carrier" evidence="5">
    <location>
        <begin position="480"/>
        <end position="555"/>
    </location>
</feature>
<name>A0A4U5WUJ5_STRGB</name>
<dbReference type="SUPFAM" id="SSF56801">
    <property type="entry name" value="Acetyl-CoA synthetase-like"/>
    <property type="match status" value="1"/>
</dbReference>
<dbReference type="GO" id="GO:0008610">
    <property type="term" value="P:lipid biosynthetic process"/>
    <property type="evidence" value="ECO:0007669"/>
    <property type="project" value="UniProtKB-ARBA"/>
</dbReference>
<feature type="domain" description="Carrier" evidence="5">
    <location>
        <begin position="1423"/>
        <end position="1498"/>
    </location>
</feature>
<proteinExistence type="predicted"/>
<evidence type="ECO:0000259" key="5">
    <source>
        <dbReference type="PROSITE" id="PS50075"/>
    </source>
</evidence>
<dbReference type="Gene3D" id="3.40.50.12780">
    <property type="entry name" value="N-terminal domain of ligase-like"/>
    <property type="match status" value="1"/>
</dbReference>
<dbReference type="RefSeq" id="WP_137303413.1">
    <property type="nucleotide sequence ID" value="NZ_BMVD01000017.1"/>
</dbReference>
<dbReference type="InterPro" id="IPR023213">
    <property type="entry name" value="CAT-like_dom_sf"/>
</dbReference>
<evidence type="ECO:0000256" key="2">
    <source>
        <dbReference type="ARBA" id="ARBA00022450"/>
    </source>
</evidence>
<dbReference type="Gene3D" id="3.40.50.1820">
    <property type="entry name" value="alpha/beta hydrolase"/>
    <property type="match status" value="1"/>
</dbReference>
<dbReference type="EMBL" id="SZPR01000026">
    <property type="protein sequence ID" value="TKT06089.1"/>
    <property type="molecule type" value="Genomic_DNA"/>
</dbReference>
<sequence>MIPLSYAQRRLWFLNRLQGPSAAYNAPVVLRLDGVPDPVVLEAAVRDVVARHESLRTTLPAGPDGEPYQRIAPPDAPVDLAVVECDGDGGVDTAVRAFVHEPFDVTRDLPLRVRLFTAPGAHGSALVLLLHHVATDGWSVRPLLRDLADACTARVAGHAPAWEPLPVQYADYSLWQHDMLGDPQDPASVAAEQLVHWRAELEGAPAVLDLPCDRPRPAEPSGRGATVTARLDRDTHRRLAAVARGRGASLFMAVQTALAVALGAAAGTEDVALGTAVAGRPEEDLADLVGFFVNTLVLRTDLSGAPRFADLLTRVRDTDLAAYAHDDLPFDLLVEHLNPERSLAHHPFFQVMLTLQTAPEEEKGPSLGGLTPRVEPVELRTTKFDLTFFCAEMPSADGRQGGLDVWLQYATDLFEESTARLLLDLFVRTLTALADDPSAPAAAPLGPEEQRALRGLPARTGRPPAGASAPETDGAAGVGDPADPRVEILCGLFADLLGRDRVGPHDNFFRTGGHSLLGIRLTHRIRTVLGASLTIRDLFLAPTPHALSRRLSGPDGATVPPLTPYRPRPAVLPLSHAQRRLWLVDQLQGSGPAYNVPVVLSLRRPLDPGALHAALGDVVARHEILRTTYAASGGRPQQTVHVDPVVVRHRHVRTTAEKLTERIRLDTRHAFDLAAEPPLLSRLYTDEHGSQTLVLVLHHIAADGWSLDRLLDDLDTAYRARAAGHAPGWAPLPVQYADYALWQHEILGDGADPESLLSRETAHWKRELDGAPHLIDLPTDRPRPARPTQRGALARVALGASAHEALVRVSTQNDATLFMTVHALLAVTLTRLGAGHDLPIGTVTAGRSDPRLDRLVGFFVNTLVLRTRTDGDPTFRELLARVRTTDLTAYAHDTLPFDLLVEHLNPHRTTSHHPLTQVVLQLHPAPAGATAGPRPLDGTPVPVDTGRAKFDLTLALHDRRDADGRPAGLDGVLEYATDLFDPGTARLIVERFVSIAEEVAADPDRRVADLGLIGPVTDGDDGSTEGGRPHGRPVPSLTDLFDARAAAAPDSPAFPVGHDGARVSRVELASRSQRSAARLRRRGVRPGSLVGLRMAPGEPLAVAVLAVLRCGAGYVLGDAAVARDAGAHLVLTEADVVAEAEAPAPEESAPYAGRAYGDDVACVHHVTGPDGAPAPVLVTHRALAAAVARGGTGAADAPVTSADFSLALWSGLLGGPAGAAHGDGRADSGAHRTAGGDGPVRLLDDRLRPVPDGVPGEVYVPASGSVYGVAGRAGATAVTVVADPLGAPGATLLRTGRWARRTADGTLRFLGRPGERVRVAGLPVDTEAVRDALLGLPDVTDAVVTARQGGPGVTAYVVGARAARPGTGVDEAAVRAALAREVPEYALPSAVVTMPALPRTPDGRVDLAALPAPGASARSSDGAGDDPRTEVLRGLFSEVLGGRPVAAGDNFFRVGGQSLLAVRLVNRVTSVLGVRLSLRDVFQAPTPARLAEHLRTAGTTEAAPPPLRRRARAGAGR</sequence>
<dbReference type="GO" id="GO:0044550">
    <property type="term" value="P:secondary metabolite biosynthetic process"/>
    <property type="evidence" value="ECO:0007669"/>
    <property type="project" value="TreeGrafter"/>
</dbReference>
<dbReference type="Pfam" id="PF00668">
    <property type="entry name" value="Condensation"/>
    <property type="match status" value="2"/>
</dbReference>
<dbReference type="SUPFAM" id="SSF52777">
    <property type="entry name" value="CoA-dependent acyltransferases"/>
    <property type="match status" value="4"/>
</dbReference>
<dbReference type="InterPro" id="IPR042099">
    <property type="entry name" value="ANL_N_sf"/>
</dbReference>
<comment type="caution">
    <text evidence="6">The sequence shown here is derived from an EMBL/GenBank/DDBJ whole genome shotgun (WGS) entry which is preliminary data.</text>
</comment>
<dbReference type="Gene3D" id="3.30.559.30">
    <property type="entry name" value="Nonribosomal peptide synthetase, condensation domain"/>
    <property type="match status" value="2"/>
</dbReference>